<dbReference type="SMART" id="SM00866">
    <property type="entry name" value="UTRA"/>
    <property type="match status" value="1"/>
</dbReference>
<evidence type="ECO:0000313" key="4">
    <source>
        <dbReference type="Proteomes" id="UP001501414"/>
    </source>
</evidence>
<evidence type="ECO:0000259" key="2">
    <source>
        <dbReference type="SMART" id="SM00866"/>
    </source>
</evidence>
<dbReference type="Pfam" id="PF07702">
    <property type="entry name" value="UTRA"/>
    <property type="match status" value="1"/>
</dbReference>
<sequence>MPSSGEQVDAVRGGVPGPRSVPVDEIADRLGLTGDGLRDGLDLVATGNDRDTHDGWPGIRIPFGELLPPAVLQTGSAGGLSVRLVERREMPPNALLSERVGTPGQRVVLIEQLGSYEGEPLYLLTGYYATDRTDVLISTWDATHGGDRNHGLPESFAEVFGTPHGHTATSVQAVRCDDRTAEHLRVPVGATALLRELRMTDRDGIARVLVHVHYRADRVAMNAMLGDDRG</sequence>
<dbReference type="InterPro" id="IPR011663">
    <property type="entry name" value="UTRA"/>
</dbReference>
<dbReference type="SUPFAM" id="SSF64288">
    <property type="entry name" value="Chorismate lyase-like"/>
    <property type="match status" value="1"/>
</dbReference>
<feature type="region of interest" description="Disordered" evidence="1">
    <location>
        <begin position="1"/>
        <end position="23"/>
    </location>
</feature>
<evidence type="ECO:0000256" key="1">
    <source>
        <dbReference type="SAM" id="MobiDB-lite"/>
    </source>
</evidence>
<protein>
    <recommendedName>
        <fullName evidence="2">UbiC transcription regulator-associated domain-containing protein</fullName>
    </recommendedName>
</protein>
<gene>
    <name evidence="3" type="ORF">GCM10009613_33530</name>
</gene>
<dbReference type="RefSeq" id="WP_344023431.1">
    <property type="nucleotide sequence ID" value="NZ_BAAAJK010000013.1"/>
</dbReference>
<keyword evidence="4" id="KW-1185">Reference proteome</keyword>
<dbReference type="Gene3D" id="3.40.1410.10">
    <property type="entry name" value="Chorismate lyase-like"/>
    <property type="match status" value="1"/>
</dbReference>
<accession>A0ABN1XVK5</accession>
<reference evidence="3 4" key="1">
    <citation type="journal article" date="2019" name="Int. J. Syst. Evol. Microbiol.">
        <title>The Global Catalogue of Microorganisms (GCM) 10K type strain sequencing project: providing services to taxonomists for standard genome sequencing and annotation.</title>
        <authorList>
            <consortium name="The Broad Institute Genomics Platform"/>
            <consortium name="The Broad Institute Genome Sequencing Center for Infectious Disease"/>
            <person name="Wu L."/>
            <person name="Ma J."/>
        </authorList>
    </citation>
    <scope>NUCLEOTIDE SEQUENCE [LARGE SCALE GENOMIC DNA]</scope>
    <source>
        <strain evidence="3 4">JCM 11896</strain>
    </source>
</reference>
<comment type="caution">
    <text evidence="3">The sequence shown here is derived from an EMBL/GenBank/DDBJ whole genome shotgun (WGS) entry which is preliminary data.</text>
</comment>
<proteinExistence type="predicted"/>
<feature type="domain" description="UbiC transcription regulator-associated" evidence="2">
    <location>
        <begin position="77"/>
        <end position="220"/>
    </location>
</feature>
<dbReference type="InterPro" id="IPR028978">
    <property type="entry name" value="Chorismate_lyase_/UTRA_dom_sf"/>
</dbReference>
<name>A0ABN1XVK5_9PSEU</name>
<organism evidence="3 4">
    <name type="scientific">Pseudonocardia kongjuensis</name>
    <dbReference type="NCBI Taxonomy" id="102227"/>
    <lineage>
        <taxon>Bacteria</taxon>
        <taxon>Bacillati</taxon>
        <taxon>Actinomycetota</taxon>
        <taxon>Actinomycetes</taxon>
        <taxon>Pseudonocardiales</taxon>
        <taxon>Pseudonocardiaceae</taxon>
        <taxon>Pseudonocardia</taxon>
    </lineage>
</organism>
<dbReference type="Proteomes" id="UP001501414">
    <property type="component" value="Unassembled WGS sequence"/>
</dbReference>
<dbReference type="EMBL" id="BAAAJK010000013">
    <property type="protein sequence ID" value="GAA1391308.1"/>
    <property type="molecule type" value="Genomic_DNA"/>
</dbReference>
<evidence type="ECO:0000313" key="3">
    <source>
        <dbReference type="EMBL" id="GAA1391308.1"/>
    </source>
</evidence>